<sequence length="177" mass="19641">MSPSGVWIIIVVVLTRTWFDESLFPRHIASASSISTGYRDPTVLKIHLSREDSLNKDITPLASNGHGTANGGSNRAPTWWRHPQLSRAFRESHYSWVRSLLWAAAVLAPVLLLKTSRHISDVVFRIFSQVILRATLKLISGAKQLNHSRVSSTDLVGWNGGGYAHASFEISRADTKL</sequence>
<name>C0NTG2_AJECG</name>
<dbReference type="RefSeq" id="XP_045285804.1">
    <property type="nucleotide sequence ID" value="XM_045433491.1"/>
</dbReference>
<reference evidence="2" key="1">
    <citation type="submission" date="2009-02" db="EMBL/GenBank/DDBJ databases">
        <title>The Genome Sequence of Ajellomyces capsulatus strain G186AR.</title>
        <authorList>
            <consortium name="The Broad Institute Genome Sequencing Platform"/>
            <person name="Champion M."/>
            <person name="Cuomo C."/>
            <person name="Ma L.-J."/>
            <person name="Henn M.R."/>
            <person name="Sil A."/>
            <person name="Goldman B."/>
            <person name="Young S.K."/>
            <person name="Kodira C.D."/>
            <person name="Zeng Q."/>
            <person name="Koehrsen M."/>
            <person name="Alvarado L."/>
            <person name="Berlin A."/>
            <person name="Borenstein D."/>
            <person name="Chen Z."/>
            <person name="Engels R."/>
            <person name="Freedman E."/>
            <person name="Gellesch M."/>
            <person name="Goldberg J."/>
            <person name="Griggs A."/>
            <person name="Gujja S."/>
            <person name="Heiman D."/>
            <person name="Hepburn T."/>
            <person name="Howarth C."/>
            <person name="Jen D."/>
            <person name="Larson L."/>
            <person name="Lewis B."/>
            <person name="Mehta T."/>
            <person name="Park D."/>
            <person name="Pearson M."/>
            <person name="Roberts A."/>
            <person name="Saif S."/>
            <person name="Shea T."/>
            <person name="Shenoy N."/>
            <person name="Sisk P."/>
            <person name="Stolte C."/>
            <person name="Sykes S."/>
            <person name="Walk T."/>
            <person name="White J."/>
            <person name="Yandava C."/>
            <person name="Klein B."/>
            <person name="McEwen J.G."/>
            <person name="Puccia R."/>
            <person name="Goldman G.H."/>
            <person name="Felipe M.S."/>
            <person name="Nino-Vega G."/>
            <person name="San-Blas G."/>
            <person name="Taylor J."/>
            <person name="Mendoza L."/>
            <person name="Galagan J."/>
            <person name="Nusbaum C."/>
            <person name="Birren B."/>
        </authorList>
    </citation>
    <scope>NUCLEOTIDE SEQUENCE</scope>
    <source>
        <strain evidence="2">G186AR</strain>
    </source>
</reference>
<gene>
    <name evidence="2" type="ORF">HCBG_06442</name>
</gene>
<feature type="signal peptide" evidence="1">
    <location>
        <begin position="1"/>
        <end position="19"/>
    </location>
</feature>
<accession>C0NTG2</accession>
<dbReference type="HOGENOM" id="CLU_1517472_0_0_1"/>
<proteinExistence type="predicted"/>
<evidence type="ECO:0008006" key="4">
    <source>
        <dbReference type="Google" id="ProtNLM"/>
    </source>
</evidence>
<dbReference type="GeneID" id="69039458"/>
<keyword evidence="3" id="KW-1185">Reference proteome</keyword>
<dbReference type="Proteomes" id="UP000001631">
    <property type="component" value="Unassembled WGS sequence"/>
</dbReference>
<evidence type="ECO:0000313" key="2">
    <source>
        <dbReference type="EMBL" id="EEH05323.1"/>
    </source>
</evidence>
<organism evidence="2 3">
    <name type="scientific">Ajellomyces capsulatus (strain G186AR / H82 / ATCC MYA-2454 / RMSCC 2432)</name>
    <name type="common">Darling's disease fungus</name>
    <name type="synonym">Histoplasma capsulatum</name>
    <dbReference type="NCBI Taxonomy" id="447093"/>
    <lineage>
        <taxon>Eukaryota</taxon>
        <taxon>Fungi</taxon>
        <taxon>Dikarya</taxon>
        <taxon>Ascomycota</taxon>
        <taxon>Pezizomycotina</taxon>
        <taxon>Eurotiomycetes</taxon>
        <taxon>Eurotiomycetidae</taxon>
        <taxon>Onygenales</taxon>
        <taxon>Ajellomycetaceae</taxon>
        <taxon>Histoplasma</taxon>
    </lineage>
</organism>
<dbReference type="InParanoid" id="C0NTG2"/>
<dbReference type="EMBL" id="GG663371">
    <property type="protein sequence ID" value="EEH05323.1"/>
    <property type="molecule type" value="Genomic_DNA"/>
</dbReference>
<feature type="chain" id="PRO_5002899792" description="Integral membrane protein" evidence="1">
    <location>
        <begin position="20"/>
        <end position="177"/>
    </location>
</feature>
<protein>
    <recommendedName>
        <fullName evidence="4">Integral membrane protein</fullName>
    </recommendedName>
</protein>
<dbReference type="AlphaFoldDB" id="C0NTG2"/>
<evidence type="ECO:0000256" key="1">
    <source>
        <dbReference type="SAM" id="SignalP"/>
    </source>
</evidence>
<evidence type="ECO:0000313" key="3">
    <source>
        <dbReference type="Proteomes" id="UP000001631"/>
    </source>
</evidence>
<keyword evidence="1" id="KW-0732">Signal</keyword>